<dbReference type="RefSeq" id="WP_184478988.1">
    <property type="nucleotide sequence ID" value="NZ_JACHIV010000001.1"/>
</dbReference>
<dbReference type="AlphaFoldDB" id="A0A840NM09"/>
<dbReference type="PANTHER" id="PTHR33371">
    <property type="entry name" value="INTERMEMBRANE PHOSPHOLIPID TRANSPORT SYSTEM BINDING PROTEIN MLAD-RELATED"/>
    <property type="match status" value="1"/>
</dbReference>
<dbReference type="EMBL" id="JACHIV010000001">
    <property type="protein sequence ID" value="MBB5069287.1"/>
    <property type="molecule type" value="Genomic_DNA"/>
</dbReference>
<dbReference type="Proteomes" id="UP000580474">
    <property type="component" value="Unassembled WGS sequence"/>
</dbReference>
<dbReference type="Pfam" id="PF02470">
    <property type="entry name" value="MlaD"/>
    <property type="match status" value="1"/>
</dbReference>
<comment type="caution">
    <text evidence="3">The sequence shown here is derived from an EMBL/GenBank/DDBJ whole genome shotgun (WGS) entry which is preliminary data.</text>
</comment>
<name>A0A840NM09_9PSEU</name>
<dbReference type="PANTHER" id="PTHR33371:SF18">
    <property type="entry name" value="MCE-FAMILY PROTEIN MCE3C"/>
    <property type="match status" value="1"/>
</dbReference>
<organism evidence="3 4">
    <name type="scientific">Saccharopolyspora gloriosae</name>
    <dbReference type="NCBI Taxonomy" id="455344"/>
    <lineage>
        <taxon>Bacteria</taxon>
        <taxon>Bacillati</taxon>
        <taxon>Actinomycetota</taxon>
        <taxon>Actinomycetes</taxon>
        <taxon>Pseudonocardiales</taxon>
        <taxon>Pseudonocardiaceae</taxon>
        <taxon>Saccharopolyspora</taxon>
    </lineage>
</organism>
<keyword evidence="4" id="KW-1185">Reference proteome</keyword>
<reference evidence="3 4" key="1">
    <citation type="submission" date="2020-08" db="EMBL/GenBank/DDBJ databases">
        <title>Sequencing the genomes of 1000 actinobacteria strains.</title>
        <authorList>
            <person name="Klenk H.-P."/>
        </authorList>
    </citation>
    <scope>NUCLEOTIDE SEQUENCE [LARGE SCALE GENOMIC DNA]</scope>
    <source>
        <strain evidence="3 4">DSM 45582</strain>
    </source>
</reference>
<dbReference type="InterPro" id="IPR024516">
    <property type="entry name" value="Mce_C"/>
</dbReference>
<dbReference type="GO" id="GO:0005576">
    <property type="term" value="C:extracellular region"/>
    <property type="evidence" value="ECO:0007669"/>
    <property type="project" value="TreeGrafter"/>
</dbReference>
<evidence type="ECO:0000259" key="2">
    <source>
        <dbReference type="Pfam" id="PF11887"/>
    </source>
</evidence>
<dbReference type="Pfam" id="PF11887">
    <property type="entry name" value="Mce4_CUP1"/>
    <property type="match status" value="1"/>
</dbReference>
<protein>
    <submittedName>
        <fullName evidence="3">Phospholipid/cholesterol/gamma-HCH transport system substrate-binding protein</fullName>
    </submittedName>
</protein>
<evidence type="ECO:0000259" key="1">
    <source>
        <dbReference type="Pfam" id="PF02470"/>
    </source>
</evidence>
<evidence type="ECO:0000313" key="3">
    <source>
        <dbReference type="EMBL" id="MBB5069287.1"/>
    </source>
</evidence>
<dbReference type="NCBIfam" id="TIGR00996">
    <property type="entry name" value="Mtu_fam_mce"/>
    <property type="match status" value="1"/>
</dbReference>
<accession>A0A840NM09</accession>
<dbReference type="InterPro" id="IPR005693">
    <property type="entry name" value="Mce"/>
</dbReference>
<feature type="domain" description="Mammalian cell entry C-terminal" evidence="2">
    <location>
        <begin position="121"/>
        <end position="301"/>
    </location>
</feature>
<sequence length="328" mass="34702">MSRRRERDPIVVGAVGLVVALLVLGAVVAVPQLSFLWRTREYTAEFANAGGLTADAQVHVAGVPAGRVTGMDIAGDRVRVTFRLDREQRLGTATSASVRLATIMGSRYLAVEPAGLGELDSVIPRERTRIPYSLDELGADATGTAEQLDLEAMRRMMSTAREAAPQDPELLGRALTGIAGAAELIDRHDAQLDELLDGARSTTATLVEQQDALVELLGDADLILRTLTERREAVLRLIDDVDALSAQLDGFLAENSAKLGPLLSDLREITAALRRDEQAIAQTIATLGPAGRSLANATGNGSWGDVSGPAGPLPDNLLCLAGLVEGCR</sequence>
<feature type="domain" description="Mce/MlaD" evidence="1">
    <location>
        <begin position="39"/>
        <end position="113"/>
    </location>
</feature>
<dbReference type="InterPro" id="IPR003399">
    <property type="entry name" value="Mce/MlaD"/>
</dbReference>
<evidence type="ECO:0000313" key="4">
    <source>
        <dbReference type="Proteomes" id="UP000580474"/>
    </source>
</evidence>
<dbReference type="PRINTS" id="PR01782">
    <property type="entry name" value="MCEVIRFACTOR"/>
</dbReference>
<dbReference type="InterPro" id="IPR052336">
    <property type="entry name" value="MlaD_Phospholipid_Transporter"/>
</dbReference>
<proteinExistence type="predicted"/>
<gene>
    <name evidence="3" type="ORF">BJ969_002375</name>
</gene>